<evidence type="ECO:0000259" key="7">
    <source>
        <dbReference type="Pfam" id="PF09349"/>
    </source>
</evidence>
<dbReference type="SUPFAM" id="SSF158694">
    <property type="entry name" value="UraD-Like"/>
    <property type="match status" value="1"/>
</dbReference>
<dbReference type="InterPro" id="IPR036778">
    <property type="entry name" value="OHCU_decarboxylase_sf"/>
</dbReference>
<reference evidence="8 9" key="1">
    <citation type="submission" date="2020-04" db="EMBL/GenBank/DDBJ databases">
        <title>Zoogloea sp. G-4-1-14 isolated from soil.</title>
        <authorList>
            <person name="Dahal R.H."/>
        </authorList>
    </citation>
    <scope>NUCLEOTIDE SEQUENCE [LARGE SCALE GENOMIC DNA]</scope>
    <source>
        <strain evidence="8 9">G-4-1-14</strain>
    </source>
</reference>
<dbReference type="GO" id="GO:0051997">
    <property type="term" value="F:2-oxo-4-hydroxy-4-carboxy-5-ureidoimidazoline decarboxylase activity"/>
    <property type="evidence" value="ECO:0007669"/>
    <property type="project" value="UniProtKB-EC"/>
</dbReference>
<keyword evidence="5" id="KW-0210">Decarboxylase</keyword>
<feature type="domain" description="Oxo-4-hydroxy-4-carboxy-5-ureidoimidazoline decarboxylase" evidence="7">
    <location>
        <begin position="13"/>
        <end position="168"/>
    </location>
</feature>
<dbReference type="EC" id="4.1.1.97" evidence="3"/>
<dbReference type="GO" id="GO:0000255">
    <property type="term" value="P:allantoin metabolic process"/>
    <property type="evidence" value="ECO:0007669"/>
    <property type="project" value="InterPro"/>
</dbReference>
<evidence type="ECO:0000256" key="2">
    <source>
        <dbReference type="ARBA" id="ARBA00004754"/>
    </source>
</evidence>
<evidence type="ECO:0000256" key="6">
    <source>
        <dbReference type="ARBA" id="ARBA00023239"/>
    </source>
</evidence>
<protein>
    <recommendedName>
        <fullName evidence="3">2-oxo-4-hydroxy-4-carboxy-5-ureidoimidazoline decarboxylase</fullName>
        <ecNumber evidence="3">4.1.1.97</ecNumber>
    </recommendedName>
</protein>
<evidence type="ECO:0000256" key="5">
    <source>
        <dbReference type="ARBA" id="ARBA00022793"/>
    </source>
</evidence>
<name>A0A848G4W5_9RHOO</name>
<dbReference type="InterPro" id="IPR017580">
    <property type="entry name" value="OHCU_decarboxylase-1"/>
</dbReference>
<evidence type="ECO:0000313" key="9">
    <source>
        <dbReference type="Proteomes" id="UP000580043"/>
    </source>
</evidence>
<dbReference type="NCBIfam" id="TIGR03164">
    <property type="entry name" value="UHCUDC"/>
    <property type="match status" value="1"/>
</dbReference>
<comment type="pathway">
    <text evidence="2">Purine metabolism; urate degradation; (S)-allantoin from urate: step 3/3.</text>
</comment>
<evidence type="ECO:0000256" key="4">
    <source>
        <dbReference type="ARBA" id="ARBA00022631"/>
    </source>
</evidence>
<dbReference type="InterPro" id="IPR018020">
    <property type="entry name" value="OHCU_decarboxylase"/>
</dbReference>
<dbReference type="AlphaFoldDB" id="A0A848G4W5"/>
<evidence type="ECO:0000313" key="8">
    <source>
        <dbReference type="EMBL" id="NML26232.1"/>
    </source>
</evidence>
<dbReference type="PANTHER" id="PTHR43466">
    <property type="entry name" value="2-OXO-4-HYDROXY-4-CARBOXY-5-UREIDOIMIDAZOLINE DECARBOXYLASE-RELATED"/>
    <property type="match status" value="1"/>
</dbReference>
<dbReference type="Pfam" id="PF09349">
    <property type="entry name" value="OHCU_decarbox"/>
    <property type="match status" value="1"/>
</dbReference>
<comment type="catalytic activity">
    <reaction evidence="1">
        <text>5-hydroxy-2-oxo-4-ureido-2,5-dihydro-1H-imidazole-5-carboxylate + H(+) = (S)-allantoin + CO2</text>
        <dbReference type="Rhea" id="RHEA:26301"/>
        <dbReference type="ChEBI" id="CHEBI:15378"/>
        <dbReference type="ChEBI" id="CHEBI:15678"/>
        <dbReference type="ChEBI" id="CHEBI:16526"/>
        <dbReference type="ChEBI" id="CHEBI:58639"/>
        <dbReference type="EC" id="4.1.1.97"/>
    </reaction>
</comment>
<keyword evidence="4" id="KW-0659">Purine metabolism</keyword>
<dbReference type="GO" id="GO:0006144">
    <property type="term" value="P:purine nucleobase metabolic process"/>
    <property type="evidence" value="ECO:0007669"/>
    <property type="project" value="UniProtKB-KW"/>
</dbReference>
<evidence type="ECO:0000256" key="1">
    <source>
        <dbReference type="ARBA" id="ARBA00001163"/>
    </source>
</evidence>
<accession>A0A848G4W5</accession>
<dbReference type="GO" id="GO:0019628">
    <property type="term" value="P:urate catabolic process"/>
    <property type="evidence" value="ECO:0007669"/>
    <property type="project" value="UniProtKB-UniPathway"/>
</dbReference>
<organism evidence="8 9">
    <name type="scientific">Zoogloea dura</name>
    <dbReference type="NCBI Taxonomy" id="2728840"/>
    <lineage>
        <taxon>Bacteria</taxon>
        <taxon>Pseudomonadati</taxon>
        <taxon>Pseudomonadota</taxon>
        <taxon>Betaproteobacteria</taxon>
        <taxon>Rhodocyclales</taxon>
        <taxon>Zoogloeaceae</taxon>
        <taxon>Zoogloea</taxon>
    </lineage>
</organism>
<keyword evidence="6 8" id="KW-0456">Lyase</keyword>
<sequence>MTTPTLTAARLSQLDQADFVAALDGIFEHSPWVAERAWPRRPFADREALLGTLVGTMQAAPRADQLALIRAHPELAGKAAVRGELTRESTREQAGAGLAACTQEEFELIQALNAAYNARFGFPFIIAVRGLARADIIAAMQRRLDNPDEVEFAEALAQIARIAALRLEERVAP</sequence>
<gene>
    <name evidence="8" type="primary">uraD</name>
    <name evidence="8" type="ORF">HHL15_10815</name>
</gene>
<proteinExistence type="predicted"/>
<dbReference type="RefSeq" id="WP_169145773.1">
    <property type="nucleotide sequence ID" value="NZ_JABBGA010000007.1"/>
</dbReference>
<dbReference type="PANTHER" id="PTHR43466:SF1">
    <property type="entry name" value="2-OXO-4-HYDROXY-4-CARBOXY-5-UREIDOIMIDAZOLINE DECARBOXYLASE-RELATED"/>
    <property type="match status" value="1"/>
</dbReference>
<dbReference type="Proteomes" id="UP000580043">
    <property type="component" value="Unassembled WGS sequence"/>
</dbReference>
<dbReference type="EMBL" id="JABBGA010000007">
    <property type="protein sequence ID" value="NML26232.1"/>
    <property type="molecule type" value="Genomic_DNA"/>
</dbReference>
<comment type="caution">
    <text evidence="8">The sequence shown here is derived from an EMBL/GenBank/DDBJ whole genome shotgun (WGS) entry which is preliminary data.</text>
</comment>
<dbReference type="UniPathway" id="UPA00394">
    <property type="reaction ID" value="UER00652"/>
</dbReference>
<dbReference type="Gene3D" id="1.10.3330.10">
    <property type="entry name" value="Oxo-4-hydroxy-4-carboxy-5-ureidoimidazoline decarboxylase"/>
    <property type="match status" value="1"/>
</dbReference>
<evidence type="ECO:0000256" key="3">
    <source>
        <dbReference type="ARBA" id="ARBA00012257"/>
    </source>
</evidence>
<keyword evidence="9" id="KW-1185">Reference proteome</keyword>